<dbReference type="InterPro" id="IPR020846">
    <property type="entry name" value="MFS_dom"/>
</dbReference>
<feature type="transmembrane region" description="Helical" evidence="4">
    <location>
        <begin position="397"/>
        <end position="417"/>
    </location>
</feature>
<evidence type="ECO:0000256" key="3">
    <source>
        <dbReference type="SAM" id="MobiDB-lite"/>
    </source>
</evidence>
<evidence type="ECO:0000313" key="7">
    <source>
        <dbReference type="Proteomes" id="UP000279236"/>
    </source>
</evidence>
<feature type="transmembrane region" description="Helical" evidence="4">
    <location>
        <begin position="358"/>
        <end position="377"/>
    </location>
</feature>
<organism evidence="6 7">
    <name type="scientific">Apiotrichum porosum</name>
    <dbReference type="NCBI Taxonomy" id="105984"/>
    <lineage>
        <taxon>Eukaryota</taxon>
        <taxon>Fungi</taxon>
        <taxon>Dikarya</taxon>
        <taxon>Basidiomycota</taxon>
        <taxon>Agaricomycotina</taxon>
        <taxon>Tremellomycetes</taxon>
        <taxon>Trichosporonales</taxon>
        <taxon>Trichosporonaceae</taxon>
        <taxon>Apiotrichum</taxon>
    </lineage>
</organism>
<dbReference type="PROSITE" id="PS50850">
    <property type="entry name" value="MFS"/>
    <property type="match status" value="1"/>
</dbReference>
<feature type="transmembrane region" description="Helical" evidence="4">
    <location>
        <begin position="197"/>
        <end position="218"/>
    </location>
</feature>
<feature type="transmembrane region" description="Helical" evidence="4">
    <location>
        <begin position="65"/>
        <end position="88"/>
    </location>
</feature>
<feature type="domain" description="Major facilitator superfamily (MFS) profile" evidence="5">
    <location>
        <begin position="70"/>
        <end position="487"/>
    </location>
</feature>
<dbReference type="RefSeq" id="XP_028477318.1">
    <property type="nucleotide sequence ID" value="XM_028622426.1"/>
</dbReference>
<feature type="transmembrane region" description="Helical" evidence="4">
    <location>
        <begin position="230"/>
        <end position="249"/>
    </location>
</feature>
<dbReference type="Pfam" id="PF07690">
    <property type="entry name" value="MFS_1"/>
    <property type="match status" value="1"/>
</dbReference>
<evidence type="ECO:0000256" key="2">
    <source>
        <dbReference type="ARBA" id="ARBA00006727"/>
    </source>
</evidence>
<feature type="region of interest" description="Disordered" evidence="3">
    <location>
        <begin position="30"/>
        <end position="52"/>
    </location>
</feature>
<feature type="transmembrane region" description="Helical" evidence="4">
    <location>
        <begin position="140"/>
        <end position="159"/>
    </location>
</feature>
<dbReference type="OrthoDB" id="2213137at2759"/>
<dbReference type="Gene3D" id="1.20.1250.20">
    <property type="entry name" value="MFS general substrate transporter like domains"/>
    <property type="match status" value="2"/>
</dbReference>
<protein>
    <recommendedName>
        <fullName evidence="5">Major facilitator superfamily (MFS) profile domain-containing protein</fullName>
    </recommendedName>
</protein>
<comment type="similarity">
    <text evidence="2">Belongs to the major facilitator superfamily. Monocarboxylate porter (TC 2.A.1.13) family.</text>
</comment>
<comment type="caution">
    <text evidence="6">The sequence shown here is derived from an EMBL/GenBank/DDBJ whole genome shotgun (WGS) entry which is preliminary data.</text>
</comment>
<dbReference type="AlphaFoldDB" id="A0A427XWU4"/>
<feature type="transmembrane region" description="Helical" evidence="4">
    <location>
        <begin position="165"/>
        <end position="185"/>
    </location>
</feature>
<feature type="transmembrane region" description="Helical" evidence="4">
    <location>
        <begin position="108"/>
        <end position="128"/>
    </location>
</feature>
<keyword evidence="4" id="KW-0472">Membrane</keyword>
<feature type="transmembrane region" description="Helical" evidence="4">
    <location>
        <begin position="299"/>
        <end position="319"/>
    </location>
</feature>
<dbReference type="SUPFAM" id="SSF103473">
    <property type="entry name" value="MFS general substrate transporter"/>
    <property type="match status" value="1"/>
</dbReference>
<dbReference type="InterPro" id="IPR050327">
    <property type="entry name" value="Proton-linked_MCT"/>
</dbReference>
<proteinExistence type="inferred from homology"/>
<dbReference type="EMBL" id="RSCE01000004">
    <property type="protein sequence ID" value="RSH83366.1"/>
    <property type="molecule type" value="Genomic_DNA"/>
</dbReference>
<keyword evidence="4" id="KW-1133">Transmembrane helix</keyword>
<evidence type="ECO:0000256" key="1">
    <source>
        <dbReference type="ARBA" id="ARBA00004141"/>
    </source>
</evidence>
<dbReference type="GeneID" id="39591589"/>
<feature type="transmembrane region" description="Helical" evidence="4">
    <location>
        <begin position="331"/>
        <end position="351"/>
    </location>
</feature>
<dbReference type="GO" id="GO:0016020">
    <property type="term" value="C:membrane"/>
    <property type="evidence" value="ECO:0007669"/>
    <property type="project" value="UniProtKB-SubCell"/>
</dbReference>
<dbReference type="GO" id="GO:0022857">
    <property type="term" value="F:transmembrane transporter activity"/>
    <property type="evidence" value="ECO:0007669"/>
    <property type="project" value="InterPro"/>
</dbReference>
<evidence type="ECO:0000313" key="6">
    <source>
        <dbReference type="EMBL" id="RSH83366.1"/>
    </source>
</evidence>
<dbReference type="PANTHER" id="PTHR11360:SF284">
    <property type="entry name" value="EG:103B4.3 PROTEIN-RELATED"/>
    <property type="match status" value="1"/>
</dbReference>
<reference evidence="6 7" key="1">
    <citation type="submission" date="2018-11" db="EMBL/GenBank/DDBJ databases">
        <title>Genome sequence of Apiotrichum porosum DSM 27194.</title>
        <authorList>
            <person name="Aliyu H."/>
            <person name="Gorte O."/>
            <person name="Ochsenreither K."/>
        </authorList>
    </citation>
    <scope>NUCLEOTIDE SEQUENCE [LARGE SCALE GENOMIC DNA]</scope>
    <source>
        <strain evidence="6 7">DSM 27194</strain>
    </source>
</reference>
<feature type="transmembrane region" description="Helical" evidence="4">
    <location>
        <begin position="464"/>
        <end position="484"/>
    </location>
</feature>
<dbReference type="InterPro" id="IPR011701">
    <property type="entry name" value="MFS"/>
</dbReference>
<comment type="subcellular location">
    <subcellularLocation>
        <location evidence="1">Membrane</location>
        <topology evidence="1">Multi-pass membrane protein</topology>
    </subcellularLocation>
</comment>
<keyword evidence="7" id="KW-1185">Reference proteome</keyword>
<dbReference type="PANTHER" id="PTHR11360">
    <property type="entry name" value="MONOCARBOXYLATE TRANSPORTER"/>
    <property type="match status" value="1"/>
</dbReference>
<feature type="transmembrane region" description="Helical" evidence="4">
    <location>
        <begin position="429"/>
        <end position="449"/>
    </location>
</feature>
<evidence type="ECO:0000259" key="5">
    <source>
        <dbReference type="PROSITE" id="PS50850"/>
    </source>
</evidence>
<evidence type="ECO:0000256" key="4">
    <source>
        <dbReference type="SAM" id="Phobius"/>
    </source>
</evidence>
<name>A0A427XWU4_9TREE</name>
<feature type="compositionally biased region" description="Polar residues" evidence="3">
    <location>
        <begin position="34"/>
        <end position="52"/>
    </location>
</feature>
<dbReference type="Proteomes" id="UP000279236">
    <property type="component" value="Unassembled WGS sequence"/>
</dbReference>
<sequence length="493" mass="52127">MAAVHSAPSLHSLQSHASSSRDIELDVIAPAAPTTPSGGNSTAPPSAAVSQTSLTPPAATKMREISICVSAFFLTFTTCGAVFSFGVYQDLYQTMAEEPNTPFTGASPAIIDLIGTLTAAFMMLGAPLTIGYTKSFSPRAIIFTGAVLYFVASILASFSQHLWQFILTQGLLMGIATCLSYIPAVTVAPMWFDRNRALAMGLILSGTGVGGLVFSPFLQALNASVGFRNSLRIAGAVTTVCIVIGGIVLDWDPVSKARMQAEKDARRSRYGAGDRLRQFWDIPLVNWRIARSSKFTAQLVAGMLQAAAYYTPVFFFSAYARTLGYSAKTGAGFISVNNACNALGKILLGIVADRIGRVNMLLITTALSAICSFVFWLPSTLTPSLPAAQGLFITYAITYGTFASAYVSLFPAALIEVFGPQNFASVNGVLYMVRGMGTLIGTPSAGAMIRSSAHAALPSGYKDMSVLVGCLLAGATAGVVWLRIEQGIDKQQR</sequence>
<dbReference type="InterPro" id="IPR036259">
    <property type="entry name" value="MFS_trans_sf"/>
</dbReference>
<accession>A0A427XWU4</accession>
<gene>
    <name evidence="6" type="ORF">EHS24_007046</name>
</gene>
<keyword evidence="4" id="KW-0812">Transmembrane</keyword>